<sequence>MEAKMKQRNNPNSKFGKKYNAYWTSIDNAKSDNYIEELKRHTRENVVQNTSRLMTATASDIAGPSTEVVFESKGCRSESVEFDSVKLDDTTNLCIHKVL</sequence>
<comment type="caution">
    <text evidence="1">The sequence shown here is derived from an EMBL/GenBank/DDBJ whole genome shotgun (WGS) entry which is preliminary data.</text>
</comment>
<reference evidence="1" key="1">
    <citation type="submission" date="2020-12" db="EMBL/GenBank/DDBJ databases">
        <title>Metabolic potential, ecology and presence of endohyphal bacteria is reflected in genomic diversity of Mucoromycotina.</title>
        <authorList>
            <person name="Muszewska A."/>
            <person name="Okrasinska A."/>
            <person name="Steczkiewicz K."/>
            <person name="Drgas O."/>
            <person name="Orlowska M."/>
            <person name="Perlinska-Lenart U."/>
            <person name="Aleksandrzak-Piekarczyk T."/>
            <person name="Szatraj K."/>
            <person name="Zielenkiewicz U."/>
            <person name="Pilsyk S."/>
            <person name="Malc E."/>
            <person name="Mieczkowski P."/>
            <person name="Kruszewska J.S."/>
            <person name="Biernat P."/>
            <person name="Pawlowska J."/>
        </authorList>
    </citation>
    <scope>NUCLEOTIDE SEQUENCE</scope>
    <source>
        <strain evidence="1">WA0000017839</strain>
    </source>
</reference>
<dbReference type="Proteomes" id="UP000603453">
    <property type="component" value="Unassembled WGS sequence"/>
</dbReference>
<dbReference type="EMBL" id="JAEPRD010000334">
    <property type="protein sequence ID" value="KAG2191957.1"/>
    <property type="molecule type" value="Genomic_DNA"/>
</dbReference>
<proteinExistence type="predicted"/>
<gene>
    <name evidence="1" type="ORF">INT47_004740</name>
</gene>
<evidence type="ECO:0000313" key="2">
    <source>
        <dbReference type="Proteomes" id="UP000603453"/>
    </source>
</evidence>
<accession>A0A8H7QFZ3</accession>
<organism evidence="1 2">
    <name type="scientific">Mucor saturninus</name>
    <dbReference type="NCBI Taxonomy" id="64648"/>
    <lineage>
        <taxon>Eukaryota</taxon>
        <taxon>Fungi</taxon>
        <taxon>Fungi incertae sedis</taxon>
        <taxon>Mucoromycota</taxon>
        <taxon>Mucoromycotina</taxon>
        <taxon>Mucoromycetes</taxon>
        <taxon>Mucorales</taxon>
        <taxon>Mucorineae</taxon>
        <taxon>Mucoraceae</taxon>
        <taxon>Mucor</taxon>
    </lineage>
</organism>
<keyword evidence="2" id="KW-1185">Reference proteome</keyword>
<evidence type="ECO:0000313" key="1">
    <source>
        <dbReference type="EMBL" id="KAG2191957.1"/>
    </source>
</evidence>
<protein>
    <submittedName>
        <fullName evidence="1">Uncharacterized protein</fullName>
    </submittedName>
</protein>
<name>A0A8H7QFZ3_9FUNG</name>
<dbReference type="AlphaFoldDB" id="A0A8H7QFZ3"/>